<proteinExistence type="predicted"/>
<dbReference type="Proteomes" id="UP000284706">
    <property type="component" value="Unassembled WGS sequence"/>
</dbReference>
<organism evidence="2 3">
    <name type="scientific">Gymnopilus dilepis</name>
    <dbReference type="NCBI Taxonomy" id="231916"/>
    <lineage>
        <taxon>Eukaryota</taxon>
        <taxon>Fungi</taxon>
        <taxon>Dikarya</taxon>
        <taxon>Basidiomycota</taxon>
        <taxon>Agaricomycotina</taxon>
        <taxon>Agaricomycetes</taxon>
        <taxon>Agaricomycetidae</taxon>
        <taxon>Agaricales</taxon>
        <taxon>Agaricineae</taxon>
        <taxon>Hymenogastraceae</taxon>
        <taxon>Gymnopilus</taxon>
    </lineage>
</organism>
<comment type="caution">
    <text evidence="2">The sequence shown here is derived from an EMBL/GenBank/DDBJ whole genome shotgun (WGS) entry which is preliminary data.</text>
</comment>
<gene>
    <name evidence="2" type="ORF">CVT26_011292</name>
</gene>
<dbReference type="InParanoid" id="A0A409VJK4"/>
<protein>
    <submittedName>
        <fullName evidence="2">Uncharacterized protein</fullName>
    </submittedName>
</protein>
<accession>A0A409VJK4</accession>
<keyword evidence="3" id="KW-1185">Reference proteome</keyword>
<sequence>MIVIAEQEQEERVSSIRSARAGKPANSEPRLMRVIFPHLPHPRSTQLPLPPTRMWARSRWIVVGKEGWPWRGGPNRLFYFMTRVYHAAAVVYLSRQAIATRSLSTSPSCSPSPSHRPPTEEGPEMGSPTRPWTPATNAAAHSPPSLANAGQRRGFSLWRWPHRDPPARA</sequence>
<feature type="compositionally biased region" description="Low complexity" evidence="1">
    <location>
        <begin position="102"/>
        <end position="113"/>
    </location>
</feature>
<name>A0A409VJK4_9AGAR</name>
<evidence type="ECO:0000313" key="2">
    <source>
        <dbReference type="EMBL" id="PPQ66423.1"/>
    </source>
</evidence>
<dbReference type="EMBL" id="NHYE01005631">
    <property type="protein sequence ID" value="PPQ66423.1"/>
    <property type="molecule type" value="Genomic_DNA"/>
</dbReference>
<feature type="region of interest" description="Disordered" evidence="1">
    <location>
        <begin position="102"/>
        <end position="169"/>
    </location>
</feature>
<reference evidence="2 3" key="1">
    <citation type="journal article" date="2018" name="Evol. Lett.">
        <title>Horizontal gene cluster transfer increased hallucinogenic mushroom diversity.</title>
        <authorList>
            <person name="Reynolds H.T."/>
            <person name="Vijayakumar V."/>
            <person name="Gluck-Thaler E."/>
            <person name="Korotkin H.B."/>
            <person name="Matheny P.B."/>
            <person name="Slot J.C."/>
        </authorList>
    </citation>
    <scope>NUCLEOTIDE SEQUENCE [LARGE SCALE GENOMIC DNA]</scope>
    <source>
        <strain evidence="2 3">SRW20</strain>
    </source>
</reference>
<dbReference type="AlphaFoldDB" id="A0A409VJK4"/>
<evidence type="ECO:0000256" key="1">
    <source>
        <dbReference type="SAM" id="MobiDB-lite"/>
    </source>
</evidence>
<evidence type="ECO:0000313" key="3">
    <source>
        <dbReference type="Proteomes" id="UP000284706"/>
    </source>
</evidence>